<dbReference type="RefSeq" id="WP_021072035.1">
    <property type="nucleotide sequence ID" value="NZ_ATDL01000022.1"/>
</dbReference>
<accession>U2J3S8</accession>
<keyword evidence="4" id="KW-0349">Heme</keyword>
<evidence type="ECO:0000256" key="5">
    <source>
        <dbReference type="ARBA" id="ARBA00022723"/>
    </source>
</evidence>
<keyword evidence="5" id="KW-0479">Metal-binding</keyword>
<dbReference type="AlphaFoldDB" id="U2J3S8"/>
<dbReference type="InterPro" id="IPR020835">
    <property type="entry name" value="Catalase_sf"/>
</dbReference>
<protein>
    <recommendedName>
        <fullName evidence="2">catalase</fullName>
        <ecNumber evidence="2">1.11.1.6</ecNumber>
    </recommendedName>
</protein>
<feature type="region of interest" description="Disordered" evidence="9">
    <location>
        <begin position="1"/>
        <end position="44"/>
    </location>
</feature>
<dbReference type="GO" id="GO:0006979">
    <property type="term" value="P:response to oxidative stress"/>
    <property type="evidence" value="ECO:0007669"/>
    <property type="project" value="InterPro"/>
</dbReference>
<dbReference type="GO" id="GO:0042744">
    <property type="term" value="P:hydrogen peroxide catabolic process"/>
    <property type="evidence" value="ECO:0007669"/>
    <property type="project" value="UniProtKB-KW"/>
</dbReference>
<evidence type="ECO:0000313" key="11">
    <source>
        <dbReference type="EMBL" id="ERJ57303.1"/>
    </source>
</evidence>
<dbReference type="Gene3D" id="2.40.180.10">
    <property type="entry name" value="Catalase core domain"/>
    <property type="match status" value="1"/>
</dbReference>
<dbReference type="STRING" id="1346330.M472_00845"/>
<evidence type="ECO:0000256" key="6">
    <source>
        <dbReference type="ARBA" id="ARBA00023002"/>
    </source>
</evidence>
<gene>
    <name evidence="11" type="ORF">M472_00845</name>
</gene>
<reference evidence="11 12" key="1">
    <citation type="journal article" date="2013" name="Genome Announc.">
        <title>The Draft Genome Sequence of Sphingomonas paucimobilis Strain HER1398 (Proteobacteria), Host to the Giant PAU Phage, Indicates That It Is a Member of the Genus Sphingobacterium (Bacteroidetes).</title>
        <authorList>
            <person name="White R.A.III."/>
            <person name="Suttle C.A."/>
        </authorList>
    </citation>
    <scope>NUCLEOTIDE SEQUENCE [LARGE SCALE GENOMIC DNA]</scope>
    <source>
        <strain evidence="11 12">HER1398</strain>
    </source>
</reference>
<dbReference type="PATRIC" id="fig|1346330.5.peg.4033"/>
<dbReference type="InterPro" id="IPR024712">
    <property type="entry name" value="Catalase_clade2"/>
</dbReference>
<dbReference type="SUPFAM" id="SSF56634">
    <property type="entry name" value="Heme-dependent catalase-like"/>
    <property type="match status" value="1"/>
</dbReference>
<dbReference type="InterPro" id="IPR018028">
    <property type="entry name" value="Catalase"/>
</dbReference>
<dbReference type="eggNOG" id="COG0753">
    <property type="taxonomic scope" value="Bacteria"/>
</dbReference>
<feature type="domain" description="Catalase core" evidence="10">
    <location>
        <begin position="22"/>
        <end position="126"/>
    </location>
</feature>
<dbReference type="EC" id="1.11.1.6" evidence="2"/>
<dbReference type="GO" id="GO:0020037">
    <property type="term" value="F:heme binding"/>
    <property type="evidence" value="ECO:0007669"/>
    <property type="project" value="InterPro"/>
</dbReference>
<evidence type="ECO:0000256" key="3">
    <source>
        <dbReference type="ARBA" id="ARBA00022559"/>
    </source>
</evidence>
<evidence type="ECO:0000259" key="10">
    <source>
        <dbReference type="Pfam" id="PF00199"/>
    </source>
</evidence>
<keyword evidence="7" id="KW-0408">Iron</keyword>
<dbReference type="Proteomes" id="UP000016584">
    <property type="component" value="Unassembled WGS sequence"/>
</dbReference>
<dbReference type="PROSITE" id="PS51402">
    <property type="entry name" value="CATALASE_3"/>
    <property type="match status" value="1"/>
</dbReference>
<comment type="cofactor">
    <cofactor evidence="1">
        <name>heme</name>
        <dbReference type="ChEBI" id="CHEBI:30413"/>
    </cofactor>
</comment>
<evidence type="ECO:0000256" key="8">
    <source>
        <dbReference type="ARBA" id="ARBA00023324"/>
    </source>
</evidence>
<dbReference type="GO" id="GO:0004096">
    <property type="term" value="F:catalase activity"/>
    <property type="evidence" value="ECO:0007669"/>
    <property type="project" value="UniProtKB-EC"/>
</dbReference>
<dbReference type="OrthoDB" id="9761719at2"/>
<evidence type="ECO:0000256" key="7">
    <source>
        <dbReference type="ARBA" id="ARBA00023004"/>
    </source>
</evidence>
<dbReference type="PANTHER" id="PTHR42821">
    <property type="entry name" value="CATALASE"/>
    <property type="match status" value="1"/>
</dbReference>
<dbReference type="EMBL" id="ATDL01000022">
    <property type="protein sequence ID" value="ERJ57303.1"/>
    <property type="molecule type" value="Genomic_DNA"/>
</dbReference>
<evidence type="ECO:0000256" key="1">
    <source>
        <dbReference type="ARBA" id="ARBA00001971"/>
    </source>
</evidence>
<feature type="compositionally biased region" description="Polar residues" evidence="9">
    <location>
        <begin position="18"/>
        <end position="32"/>
    </location>
</feature>
<keyword evidence="12" id="KW-1185">Reference proteome</keyword>
<evidence type="ECO:0000256" key="9">
    <source>
        <dbReference type="SAM" id="MobiDB-lite"/>
    </source>
</evidence>
<feature type="compositionally biased region" description="Basic and acidic residues" evidence="9">
    <location>
        <begin position="1"/>
        <end position="13"/>
    </location>
</feature>
<dbReference type="GO" id="GO:0005829">
    <property type="term" value="C:cytosol"/>
    <property type="evidence" value="ECO:0007669"/>
    <property type="project" value="TreeGrafter"/>
</dbReference>
<dbReference type="GO" id="GO:0046872">
    <property type="term" value="F:metal ion binding"/>
    <property type="evidence" value="ECO:0007669"/>
    <property type="project" value="UniProtKB-KW"/>
</dbReference>
<dbReference type="InterPro" id="IPR011614">
    <property type="entry name" value="Catalase_core"/>
</dbReference>
<evidence type="ECO:0000256" key="2">
    <source>
        <dbReference type="ARBA" id="ARBA00012314"/>
    </source>
</evidence>
<evidence type="ECO:0000313" key="12">
    <source>
        <dbReference type="Proteomes" id="UP000016584"/>
    </source>
</evidence>
<comment type="caution">
    <text evidence="11">The sequence shown here is derived from an EMBL/GenBank/DDBJ whole genome shotgun (WGS) entry which is preliminary data.</text>
</comment>
<dbReference type="PANTHER" id="PTHR42821:SF1">
    <property type="entry name" value="CATALASE-B"/>
    <property type="match status" value="1"/>
</dbReference>
<proteinExistence type="predicted"/>
<sequence length="129" mass="14155">MKQNDKNGTKPKGEGSNLPLTFNQGTTIQDDFNTLPEGSRDPCERIPRRVVHARGAGARVVFKLHTPIPKFTQAGFLTNTKRETEVFVRFSTGVGSKGFTDLARDVRGFAIKSYIGEGIFNLAGNNKAQ</sequence>
<dbReference type="Pfam" id="PF00199">
    <property type="entry name" value="Catalase"/>
    <property type="match status" value="1"/>
</dbReference>
<dbReference type="PRINTS" id="PR00067">
    <property type="entry name" value="CATALASE"/>
</dbReference>
<keyword evidence="8" id="KW-0376">Hydrogen peroxide</keyword>
<keyword evidence="3" id="KW-0575">Peroxidase</keyword>
<name>U2J3S8_9SPHI</name>
<keyword evidence="6" id="KW-0560">Oxidoreductase</keyword>
<evidence type="ECO:0000256" key="4">
    <source>
        <dbReference type="ARBA" id="ARBA00022617"/>
    </source>
</evidence>
<organism evidence="11 12">
    <name type="scientific">Sphingobacterium paucimobilis HER1398</name>
    <dbReference type="NCBI Taxonomy" id="1346330"/>
    <lineage>
        <taxon>Bacteria</taxon>
        <taxon>Pseudomonadati</taxon>
        <taxon>Bacteroidota</taxon>
        <taxon>Sphingobacteriia</taxon>
        <taxon>Sphingobacteriales</taxon>
        <taxon>Sphingobacteriaceae</taxon>
        <taxon>Sphingobacterium</taxon>
    </lineage>
</organism>